<keyword evidence="1" id="KW-0812">Transmembrane</keyword>
<evidence type="ECO:0008006" key="4">
    <source>
        <dbReference type="Google" id="ProtNLM"/>
    </source>
</evidence>
<organism evidence="2 3">
    <name type="scientific">Kineothrix sedimenti</name>
    <dbReference type="NCBI Taxonomy" id="3123317"/>
    <lineage>
        <taxon>Bacteria</taxon>
        <taxon>Bacillati</taxon>
        <taxon>Bacillota</taxon>
        <taxon>Clostridia</taxon>
        <taxon>Lachnospirales</taxon>
        <taxon>Lachnospiraceae</taxon>
        <taxon>Kineothrix</taxon>
    </lineage>
</organism>
<dbReference type="Proteomes" id="UP001451571">
    <property type="component" value="Chromosome"/>
</dbReference>
<protein>
    <recommendedName>
        <fullName evidence="4">SGNH/GDSL hydrolase family protein</fullName>
    </recommendedName>
</protein>
<gene>
    <name evidence="2" type="ORF">V6984_18575</name>
</gene>
<keyword evidence="3" id="KW-1185">Reference proteome</keyword>
<evidence type="ECO:0000313" key="3">
    <source>
        <dbReference type="Proteomes" id="UP001451571"/>
    </source>
</evidence>
<keyword evidence="1" id="KW-0472">Membrane</keyword>
<dbReference type="EMBL" id="CP146256">
    <property type="protein sequence ID" value="XAH73483.1"/>
    <property type="molecule type" value="Genomic_DNA"/>
</dbReference>
<feature type="transmembrane region" description="Helical" evidence="1">
    <location>
        <begin position="12"/>
        <end position="32"/>
    </location>
</feature>
<keyword evidence="1" id="KW-1133">Transmembrane helix</keyword>
<sequence>MKNNAKYLKRIAFVIVFIVLLWAVNGIARFLVVDDTKSYTRVTLEEMYEQKEIDVLFLGSSHCYRAINPAVLDDIWEMNTFNLGSSSQRTDGSYYLLKEAGKSREIKKVYMEVFCDVVGQNESYQSPNAMYIISDYMKPSFNRMEYLWKSGGKDYLVHGLVLSRRNWENLFDPIYIKDILRKKINRDYLNYEYVANEDEHYAGKGFVYSQKAAESDFLSSASHFAPISEEAISVKSQEYLDKIISYCQSRGIEIVFYSAPMPDFRLIDIGNYDSYIMQMKDFLKGKNVTYYDFNLCRPEFLDLDGTDFQDDQHLNGKGANAFTAAFAGVMSEKDPEKAFYDSYEQKLKESPAKAYGLICECTETAGDVSTYTITPIVNKVDKIYYAISKRAENDADYHMLRNYEENRYFTLPANENGYIYVYMTLEKEGKTPVHEAKFNY</sequence>
<accession>A0ABZ3EVS9</accession>
<evidence type="ECO:0000313" key="2">
    <source>
        <dbReference type="EMBL" id="XAH73483.1"/>
    </source>
</evidence>
<reference evidence="2 3" key="1">
    <citation type="submission" date="2024-02" db="EMBL/GenBank/DDBJ databases">
        <title>Bacterial strain from lacustrine sediment.</title>
        <authorList>
            <person name="Petit C."/>
            <person name="Fadhlaoui K."/>
        </authorList>
    </citation>
    <scope>NUCLEOTIDE SEQUENCE [LARGE SCALE GENOMIC DNA]</scope>
    <source>
        <strain evidence="2 3">IPX-CK</strain>
    </source>
</reference>
<name>A0ABZ3EVS9_9FIRM</name>
<proteinExistence type="predicted"/>
<dbReference type="RefSeq" id="WP_342757087.1">
    <property type="nucleotide sequence ID" value="NZ_CP146256.1"/>
</dbReference>
<dbReference type="SUPFAM" id="SSF52266">
    <property type="entry name" value="SGNH hydrolase"/>
    <property type="match status" value="1"/>
</dbReference>
<evidence type="ECO:0000256" key="1">
    <source>
        <dbReference type="SAM" id="Phobius"/>
    </source>
</evidence>